<proteinExistence type="predicted"/>
<dbReference type="EMBL" id="BARS01042019">
    <property type="protein sequence ID" value="GAG38567.1"/>
    <property type="molecule type" value="Genomic_DNA"/>
</dbReference>
<reference evidence="1" key="1">
    <citation type="journal article" date="2014" name="Front. Microbiol.">
        <title>High frequency of phylogenetically diverse reductive dehalogenase-homologous genes in deep subseafloor sedimentary metagenomes.</title>
        <authorList>
            <person name="Kawai M."/>
            <person name="Futagami T."/>
            <person name="Toyoda A."/>
            <person name="Takaki Y."/>
            <person name="Nishi S."/>
            <person name="Hori S."/>
            <person name="Arai W."/>
            <person name="Tsubouchi T."/>
            <person name="Morono Y."/>
            <person name="Uchiyama I."/>
            <person name="Ito T."/>
            <person name="Fujiyama A."/>
            <person name="Inagaki F."/>
            <person name="Takami H."/>
        </authorList>
    </citation>
    <scope>NUCLEOTIDE SEQUENCE</scope>
    <source>
        <strain evidence="1">Expedition CK06-06</strain>
    </source>
</reference>
<organism evidence="1">
    <name type="scientific">marine sediment metagenome</name>
    <dbReference type="NCBI Taxonomy" id="412755"/>
    <lineage>
        <taxon>unclassified sequences</taxon>
        <taxon>metagenomes</taxon>
        <taxon>ecological metagenomes</taxon>
    </lineage>
</organism>
<comment type="caution">
    <text evidence="1">The sequence shown here is derived from an EMBL/GenBank/DDBJ whole genome shotgun (WGS) entry which is preliminary data.</text>
</comment>
<name>X0XTB8_9ZZZZ</name>
<accession>X0XTB8</accession>
<gene>
    <name evidence="1" type="ORF">S01H1_63812</name>
</gene>
<evidence type="ECO:0000313" key="1">
    <source>
        <dbReference type="EMBL" id="GAG38567.1"/>
    </source>
</evidence>
<feature type="non-terminal residue" evidence="1">
    <location>
        <position position="1"/>
    </location>
</feature>
<protein>
    <submittedName>
        <fullName evidence="1">Uncharacterized protein</fullName>
    </submittedName>
</protein>
<sequence>KPGSSNEEVFIDLLAILKMKTERLPAKMKDKILRALKDKNRNDNLTMQ</sequence>
<dbReference type="AlphaFoldDB" id="X0XTB8"/>